<evidence type="ECO:0000313" key="6">
    <source>
        <dbReference type="Proteomes" id="UP001176517"/>
    </source>
</evidence>
<dbReference type="InterPro" id="IPR050097">
    <property type="entry name" value="Ferredoxin-NADP_redctase_2"/>
</dbReference>
<keyword evidence="2" id="KW-0285">Flavoprotein</keyword>
<dbReference type="Gene3D" id="3.50.50.60">
    <property type="entry name" value="FAD/NAD(P)-binding domain"/>
    <property type="match status" value="2"/>
</dbReference>
<evidence type="ECO:0000259" key="4">
    <source>
        <dbReference type="Pfam" id="PF07992"/>
    </source>
</evidence>
<evidence type="ECO:0000256" key="1">
    <source>
        <dbReference type="ARBA" id="ARBA00009333"/>
    </source>
</evidence>
<reference evidence="5" key="1">
    <citation type="journal article" date="2023" name="PhytoFront">
        <title>Draft Genome Resources of Seven Strains of Tilletia horrida, Causal Agent of Kernel Smut of Rice.</title>
        <authorList>
            <person name="Khanal S."/>
            <person name="Antony Babu S."/>
            <person name="Zhou X.G."/>
        </authorList>
    </citation>
    <scope>NUCLEOTIDE SEQUENCE</scope>
    <source>
        <strain evidence="5">TX6</strain>
    </source>
</reference>
<keyword evidence="3" id="KW-0560">Oxidoreductase</keyword>
<name>A0AAN6GM03_9BASI</name>
<dbReference type="EMBL" id="JAPDMZ010000271">
    <property type="protein sequence ID" value="KAK0544640.1"/>
    <property type="molecule type" value="Genomic_DNA"/>
</dbReference>
<comment type="similarity">
    <text evidence="1">Belongs to the class-II pyridine nucleotide-disulfide oxidoreductase family.</text>
</comment>
<dbReference type="PANTHER" id="PTHR48105">
    <property type="entry name" value="THIOREDOXIN REDUCTASE 1-RELATED-RELATED"/>
    <property type="match status" value="1"/>
</dbReference>
<dbReference type="PRINTS" id="PR00368">
    <property type="entry name" value="FADPNR"/>
</dbReference>
<protein>
    <recommendedName>
        <fullName evidence="4">FAD/NAD(P)-binding domain-containing protein</fullName>
    </recommendedName>
</protein>
<dbReference type="AlphaFoldDB" id="A0AAN6GM03"/>
<dbReference type="GO" id="GO:0097237">
    <property type="term" value="P:cellular response to toxic substance"/>
    <property type="evidence" value="ECO:0007669"/>
    <property type="project" value="UniProtKB-ARBA"/>
</dbReference>
<evidence type="ECO:0000313" key="5">
    <source>
        <dbReference type="EMBL" id="KAK0544640.1"/>
    </source>
</evidence>
<dbReference type="Proteomes" id="UP001176517">
    <property type="component" value="Unassembled WGS sequence"/>
</dbReference>
<dbReference type="PRINTS" id="PR00469">
    <property type="entry name" value="PNDRDTASEII"/>
</dbReference>
<accession>A0AAN6GM03</accession>
<sequence>MSMTTKLFDVAVVGGGPAGLTAAMMLARVHRPTIVFDSQSYRNASAKHVHSLWGGLDGALNSEARASTRKQVAAYGFTHFVDAKVVSIDTLGDEATREYVLKTEGSPDLFRAKRVVLATGVRDILPSIPGLQEAWDAGMGMHCMFCHGHENANKRLVLVTPDGAGAHATSGMLTLTKDITVFTNVPAGKFAQDEPKLAERFIQLKLPLLEGKASRITHDADGVTLHLVNGESHHFDGFIVSPDSEPSAHSSPLFRQLKVEVKDNVHPLKPGIKLVQGLNPMGQTARDPNVSVAGDVMAVFQTVPQATVTGGTAGAGAHFSLPVIV</sequence>
<dbReference type="InterPro" id="IPR023753">
    <property type="entry name" value="FAD/NAD-binding_dom"/>
</dbReference>
<gene>
    <name evidence="5" type="ORF">OC846_005995</name>
</gene>
<proteinExistence type="inferred from homology"/>
<keyword evidence="6" id="KW-1185">Reference proteome</keyword>
<organism evidence="5 6">
    <name type="scientific">Tilletia horrida</name>
    <dbReference type="NCBI Taxonomy" id="155126"/>
    <lineage>
        <taxon>Eukaryota</taxon>
        <taxon>Fungi</taxon>
        <taxon>Dikarya</taxon>
        <taxon>Basidiomycota</taxon>
        <taxon>Ustilaginomycotina</taxon>
        <taxon>Exobasidiomycetes</taxon>
        <taxon>Tilletiales</taxon>
        <taxon>Tilletiaceae</taxon>
        <taxon>Tilletia</taxon>
    </lineage>
</organism>
<evidence type="ECO:0000256" key="2">
    <source>
        <dbReference type="ARBA" id="ARBA00022630"/>
    </source>
</evidence>
<comment type="caution">
    <text evidence="5">The sequence shown here is derived from an EMBL/GenBank/DDBJ whole genome shotgun (WGS) entry which is preliminary data.</text>
</comment>
<dbReference type="GO" id="GO:0016491">
    <property type="term" value="F:oxidoreductase activity"/>
    <property type="evidence" value="ECO:0007669"/>
    <property type="project" value="UniProtKB-KW"/>
</dbReference>
<dbReference type="SUPFAM" id="SSF51905">
    <property type="entry name" value="FAD/NAD(P)-binding domain"/>
    <property type="match status" value="1"/>
</dbReference>
<dbReference type="InterPro" id="IPR036188">
    <property type="entry name" value="FAD/NAD-bd_sf"/>
</dbReference>
<feature type="domain" description="FAD/NAD(P)-binding" evidence="4">
    <location>
        <begin position="8"/>
        <end position="307"/>
    </location>
</feature>
<dbReference type="Pfam" id="PF07992">
    <property type="entry name" value="Pyr_redox_2"/>
    <property type="match status" value="1"/>
</dbReference>
<evidence type="ECO:0000256" key="3">
    <source>
        <dbReference type="ARBA" id="ARBA00023002"/>
    </source>
</evidence>